<comment type="caution">
    <text evidence="2">The sequence shown here is derived from an EMBL/GenBank/DDBJ whole genome shotgun (WGS) entry which is preliminary data.</text>
</comment>
<proteinExistence type="predicted"/>
<accession>A0ABQ1ERM6</accession>
<gene>
    <name evidence="2" type="ORF">GCM10019071_11040</name>
</gene>
<name>A0ABQ1ERM6_SPHSA</name>
<protein>
    <submittedName>
        <fullName evidence="2">Uncharacterized protein</fullName>
    </submittedName>
</protein>
<evidence type="ECO:0000313" key="3">
    <source>
        <dbReference type="Proteomes" id="UP000628109"/>
    </source>
</evidence>
<keyword evidence="3" id="KW-1185">Reference proteome</keyword>
<feature type="region of interest" description="Disordered" evidence="1">
    <location>
        <begin position="1"/>
        <end position="23"/>
    </location>
</feature>
<dbReference type="EMBL" id="BMDU01000002">
    <property type="protein sequence ID" value="GFZ84145.1"/>
    <property type="molecule type" value="Genomic_DNA"/>
</dbReference>
<dbReference type="Proteomes" id="UP000628109">
    <property type="component" value="Unassembled WGS sequence"/>
</dbReference>
<organism evidence="2 3">
    <name type="scientific">Sphingobium fuliginis (strain ATCC 27551)</name>
    <dbReference type="NCBI Taxonomy" id="336203"/>
    <lineage>
        <taxon>Bacteria</taxon>
        <taxon>Pseudomonadati</taxon>
        <taxon>Pseudomonadota</taxon>
        <taxon>Alphaproteobacteria</taxon>
        <taxon>Sphingomonadales</taxon>
        <taxon>Sphingomonadaceae</taxon>
        <taxon>Sphingobium</taxon>
    </lineage>
</organism>
<reference evidence="3" key="1">
    <citation type="journal article" date="2019" name="Int. J. Syst. Evol. Microbiol.">
        <title>The Global Catalogue of Microorganisms (GCM) 10K type strain sequencing project: providing services to taxonomists for standard genome sequencing and annotation.</title>
        <authorList>
            <consortium name="The Broad Institute Genomics Platform"/>
            <consortium name="The Broad Institute Genome Sequencing Center for Infectious Disease"/>
            <person name="Wu L."/>
            <person name="Ma J."/>
        </authorList>
    </citation>
    <scope>NUCLEOTIDE SEQUENCE [LARGE SCALE GENOMIC DNA]</scope>
    <source>
        <strain evidence="3">CCM 7327</strain>
    </source>
</reference>
<evidence type="ECO:0000256" key="1">
    <source>
        <dbReference type="SAM" id="MobiDB-lite"/>
    </source>
</evidence>
<evidence type="ECO:0000313" key="2">
    <source>
        <dbReference type="EMBL" id="GFZ84145.1"/>
    </source>
</evidence>
<sequence length="63" mass="7114">MTPSYDTSGRFPPDAAIQRPPENGCTWSQAAQAEYAREAPVKVEKHARESRLPFTFGNRTYIN</sequence>